<evidence type="ECO:0000313" key="1">
    <source>
        <dbReference type="EMBL" id="MFD1343956.1"/>
    </source>
</evidence>
<proteinExistence type="predicted"/>
<dbReference type="Proteomes" id="UP001597135">
    <property type="component" value="Unassembled WGS sequence"/>
</dbReference>
<sequence length="47" mass="5362">MTNKLALFIGSALILAIVVDGLLFGTEHYVFLGKKFFALLEWTAFWR</sequence>
<evidence type="ECO:0008006" key="3">
    <source>
        <dbReference type="Google" id="ProtNLM"/>
    </source>
</evidence>
<organism evidence="1 2">
    <name type="scientific">Litorisediminicola beolgyonensis</name>
    <dbReference type="NCBI Taxonomy" id="1173614"/>
    <lineage>
        <taxon>Bacteria</taxon>
        <taxon>Pseudomonadati</taxon>
        <taxon>Pseudomonadota</taxon>
        <taxon>Alphaproteobacteria</taxon>
        <taxon>Rhodobacterales</taxon>
        <taxon>Paracoccaceae</taxon>
        <taxon>Litorisediminicola</taxon>
    </lineage>
</organism>
<protein>
    <recommendedName>
        <fullName evidence="3">Glyceraldehyde-3-phosphate dehydrogenase</fullName>
    </recommendedName>
</protein>
<keyword evidence="2" id="KW-1185">Reference proteome</keyword>
<dbReference type="EMBL" id="JBHTMU010000034">
    <property type="protein sequence ID" value="MFD1343956.1"/>
    <property type="molecule type" value="Genomic_DNA"/>
</dbReference>
<gene>
    <name evidence="1" type="ORF">ACFQ4E_16120</name>
</gene>
<comment type="caution">
    <text evidence="1">The sequence shown here is derived from an EMBL/GenBank/DDBJ whole genome shotgun (WGS) entry which is preliminary data.</text>
</comment>
<reference evidence="2" key="1">
    <citation type="journal article" date="2019" name="Int. J. Syst. Evol. Microbiol.">
        <title>The Global Catalogue of Microorganisms (GCM) 10K type strain sequencing project: providing services to taxonomists for standard genome sequencing and annotation.</title>
        <authorList>
            <consortium name="The Broad Institute Genomics Platform"/>
            <consortium name="The Broad Institute Genome Sequencing Center for Infectious Disease"/>
            <person name="Wu L."/>
            <person name="Ma J."/>
        </authorList>
    </citation>
    <scope>NUCLEOTIDE SEQUENCE [LARGE SCALE GENOMIC DNA]</scope>
    <source>
        <strain evidence="2">CCUG 62953</strain>
    </source>
</reference>
<evidence type="ECO:0000313" key="2">
    <source>
        <dbReference type="Proteomes" id="UP001597135"/>
    </source>
</evidence>
<accession>A0ABW3ZLD6</accession>
<name>A0ABW3ZLD6_9RHOB</name>
<dbReference type="RefSeq" id="WP_386805346.1">
    <property type="nucleotide sequence ID" value="NZ_JBHTMU010000034.1"/>
</dbReference>